<dbReference type="AlphaFoldDB" id="C9MNJ9"/>
<dbReference type="OrthoDB" id="9809324at2"/>
<gene>
    <name evidence="2" type="ORF">HMPREF0973_01186</name>
</gene>
<keyword evidence="3" id="KW-1185">Reference proteome</keyword>
<dbReference type="HOGENOM" id="CLU_046693_2_0_10"/>
<protein>
    <recommendedName>
        <fullName evidence="1">ATPase AAA-type core domain-containing protein</fullName>
    </recommendedName>
</protein>
<dbReference type="Pfam" id="PF13304">
    <property type="entry name" value="AAA_21"/>
    <property type="match status" value="1"/>
</dbReference>
<dbReference type="EMBL" id="ACVA01000031">
    <property type="protein sequence ID" value="EEX18652.1"/>
    <property type="molecule type" value="Genomic_DNA"/>
</dbReference>
<dbReference type="InterPro" id="IPR003959">
    <property type="entry name" value="ATPase_AAA_core"/>
</dbReference>
<dbReference type="RefSeq" id="WP_004382839.1">
    <property type="nucleotide sequence ID" value="NZ_GG698713.1"/>
</dbReference>
<sequence>MIRDFWVENYLSIRDRQELSFVSKTQDDFLSFEVAKGVFLNKLGILYGANASGKSNMLCAVQNIFDLLYQSRTDITEKVLSAPAFELTKDNNTMMHVSFYADTVRYDYDIEYCSDHIVSENLYYYPNNSKALFYERTFKGTDIQADIKFGDSLGIKAKTREILSANTLHNHSVLSTYRKVLAGEDIQPIAKLFKWIEEHVHQINGDGKKDIVEKFKDIIANKKLRKFYQLMLKKADLNISDFLVIKKEKKISPKLRQIITDNDELSEKAKKRLLEEDDEDILFVNQSVDGNFGIPWHLQSQGTKQYLHVLSFLYELITGSHLYLLDELDEDLHYDLFVYFLNVFIYNSESSQLIFTSQEISLLAEDLLNEHRGLVWFVDKNAETASSEYSRADSYGLHKNLSLYNSYKIGRLGGKPELGSYFIDLD</sequence>
<dbReference type="Proteomes" id="UP000003327">
    <property type="component" value="Unassembled WGS sequence"/>
</dbReference>
<feature type="domain" description="ATPase AAA-type core" evidence="1">
    <location>
        <begin position="45"/>
        <end position="363"/>
    </location>
</feature>
<dbReference type="InterPro" id="IPR027417">
    <property type="entry name" value="P-loop_NTPase"/>
</dbReference>
<dbReference type="eggNOG" id="COG1106">
    <property type="taxonomic scope" value="Bacteria"/>
</dbReference>
<evidence type="ECO:0000313" key="3">
    <source>
        <dbReference type="Proteomes" id="UP000003327"/>
    </source>
</evidence>
<evidence type="ECO:0000313" key="2">
    <source>
        <dbReference type="EMBL" id="EEX18652.1"/>
    </source>
</evidence>
<dbReference type="GO" id="GO:0016887">
    <property type="term" value="F:ATP hydrolysis activity"/>
    <property type="evidence" value="ECO:0007669"/>
    <property type="project" value="InterPro"/>
</dbReference>
<comment type="caution">
    <text evidence="2">The sequence shown here is derived from an EMBL/GenBank/DDBJ whole genome shotgun (WGS) entry which is preliminary data.</text>
</comment>
<dbReference type="SUPFAM" id="SSF52540">
    <property type="entry name" value="P-loop containing nucleoside triphosphate hydrolases"/>
    <property type="match status" value="1"/>
</dbReference>
<dbReference type="Gene3D" id="3.40.50.300">
    <property type="entry name" value="P-loop containing nucleotide triphosphate hydrolases"/>
    <property type="match status" value="1"/>
</dbReference>
<dbReference type="PANTHER" id="PTHR40396:SF1">
    <property type="entry name" value="ATPASE AAA-TYPE CORE DOMAIN-CONTAINING PROTEIN"/>
    <property type="match status" value="1"/>
</dbReference>
<evidence type="ECO:0000259" key="1">
    <source>
        <dbReference type="Pfam" id="PF13304"/>
    </source>
</evidence>
<name>C9MNJ9_9BACT</name>
<dbReference type="STRING" id="649761.HMPREF0973_01186"/>
<proteinExistence type="predicted"/>
<accession>C9MNJ9</accession>
<dbReference type="PANTHER" id="PTHR40396">
    <property type="entry name" value="ATPASE-LIKE PROTEIN"/>
    <property type="match status" value="1"/>
</dbReference>
<organism evidence="2 3">
    <name type="scientific">Prevotella veroralis F0319</name>
    <dbReference type="NCBI Taxonomy" id="649761"/>
    <lineage>
        <taxon>Bacteria</taxon>
        <taxon>Pseudomonadati</taxon>
        <taxon>Bacteroidota</taxon>
        <taxon>Bacteroidia</taxon>
        <taxon>Bacteroidales</taxon>
        <taxon>Prevotellaceae</taxon>
        <taxon>Prevotella</taxon>
    </lineage>
</organism>
<reference evidence="2 3" key="1">
    <citation type="submission" date="2009-09" db="EMBL/GenBank/DDBJ databases">
        <authorList>
            <person name="Weinstock G."/>
            <person name="Sodergren E."/>
            <person name="Clifton S."/>
            <person name="Fulton L."/>
            <person name="Fulton B."/>
            <person name="Courtney L."/>
            <person name="Fronick C."/>
            <person name="Harrison M."/>
            <person name="Strong C."/>
            <person name="Farmer C."/>
            <person name="Delahaunty K."/>
            <person name="Markovic C."/>
            <person name="Hall O."/>
            <person name="Minx P."/>
            <person name="Tomlinson C."/>
            <person name="Mitreva M."/>
            <person name="Nelson J."/>
            <person name="Hou S."/>
            <person name="Wollam A."/>
            <person name="Pepin K.H."/>
            <person name="Johnson M."/>
            <person name="Bhonagiri V."/>
            <person name="Nash W.E."/>
            <person name="Warren W."/>
            <person name="Chinwalla A."/>
            <person name="Mardis E.R."/>
            <person name="Wilson R.K."/>
        </authorList>
    </citation>
    <scope>NUCLEOTIDE SEQUENCE [LARGE SCALE GENOMIC DNA]</scope>
    <source>
        <strain evidence="2 3">F0319</strain>
    </source>
</reference>
<dbReference type="GO" id="GO:0005524">
    <property type="term" value="F:ATP binding"/>
    <property type="evidence" value="ECO:0007669"/>
    <property type="project" value="InterPro"/>
</dbReference>